<dbReference type="AlphaFoldDB" id="A0A7J9E5Z4"/>
<name>A0A7J9E5Z4_9ROSI</name>
<evidence type="ECO:0000313" key="3">
    <source>
        <dbReference type="EMBL" id="MBA0768443.1"/>
    </source>
</evidence>
<feature type="non-terminal residue" evidence="3">
    <location>
        <position position="97"/>
    </location>
</feature>
<proteinExistence type="predicted"/>
<feature type="region of interest" description="Disordered" evidence="1">
    <location>
        <begin position="75"/>
        <end position="97"/>
    </location>
</feature>
<sequence>AHLVTALALDKAIVDLLAELPTKLFIDKESSKQTSVETHKYRKIDYSNLEMARLLVVCLFLISLCFSSWVQSASAQPLQVGSPSPPPSTGGSTGGGS</sequence>
<feature type="transmembrane region" description="Helical" evidence="2">
    <location>
        <begin position="51"/>
        <end position="70"/>
    </location>
</feature>
<evidence type="ECO:0000256" key="1">
    <source>
        <dbReference type="SAM" id="MobiDB-lite"/>
    </source>
</evidence>
<keyword evidence="2" id="KW-0812">Transmembrane</keyword>
<keyword evidence="2" id="KW-1133">Transmembrane helix</keyword>
<evidence type="ECO:0000256" key="2">
    <source>
        <dbReference type="SAM" id="Phobius"/>
    </source>
</evidence>
<comment type="caution">
    <text evidence="3">The sequence shown here is derived from an EMBL/GenBank/DDBJ whole genome shotgun (WGS) entry which is preliminary data.</text>
</comment>
<feature type="non-terminal residue" evidence="3">
    <location>
        <position position="1"/>
    </location>
</feature>
<evidence type="ECO:0000313" key="4">
    <source>
        <dbReference type="Proteomes" id="UP000593568"/>
    </source>
</evidence>
<dbReference type="EMBL" id="JABEZW010000006">
    <property type="protein sequence ID" value="MBA0768443.1"/>
    <property type="molecule type" value="Genomic_DNA"/>
</dbReference>
<dbReference type="Proteomes" id="UP000593568">
    <property type="component" value="Unassembled WGS sequence"/>
</dbReference>
<keyword evidence="4" id="KW-1185">Reference proteome</keyword>
<reference evidence="3 4" key="1">
    <citation type="journal article" date="2019" name="Genome Biol. Evol.">
        <title>Insights into the evolution of the New World diploid cottons (Gossypium, subgenus Houzingenia) based on genome sequencing.</title>
        <authorList>
            <person name="Grover C.E."/>
            <person name="Arick M.A. 2nd"/>
            <person name="Thrash A."/>
            <person name="Conover J.L."/>
            <person name="Sanders W.S."/>
            <person name="Peterson D.G."/>
            <person name="Frelichowski J.E."/>
            <person name="Scheffler J.A."/>
            <person name="Scheffler B.E."/>
            <person name="Wendel J.F."/>
        </authorList>
    </citation>
    <scope>NUCLEOTIDE SEQUENCE [LARGE SCALE GENOMIC DNA]</scope>
    <source>
        <strain evidence="3">8</strain>
        <tissue evidence="3">Leaf</tissue>
    </source>
</reference>
<gene>
    <name evidence="3" type="ORF">Gotri_017244</name>
</gene>
<protein>
    <submittedName>
        <fullName evidence="3">Uncharacterized protein</fullName>
    </submittedName>
</protein>
<organism evidence="3 4">
    <name type="scientific">Gossypium trilobum</name>
    <dbReference type="NCBI Taxonomy" id="34281"/>
    <lineage>
        <taxon>Eukaryota</taxon>
        <taxon>Viridiplantae</taxon>
        <taxon>Streptophyta</taxon>
        <taxon>Embryophyta</taxon>
        <taxon>Tracheophyta</taxon>
        <taxon>Spermatophyta</taxon>
        <taxon>Magnoliopsida</taxon>
        <taxon>eudicotyledons</taxon>
        <taxon>Gunneridae</taxon>
        <taxon>Pentapetalae</taxon>
        <taxon>rosids</taxon>
        <taxon>malvids</taxon>
        <taxon>Malvales</taxon>
        <taxon>Malvaceae</taxon>
        <taxon>Malvoideae</taxon>
        <taxon>Gossypium</taxon>
    </lineage>
</organism>
<keyword evidence="2" id="KW-0472">Membrane</keyword>
<accession>A0A7J9E5Z4</accession>